<dbReference type="VEuPathDB" id="FungiDB:PSTT_09470"/>
<reference evidence="3" key="3">
    <citation type="journal article" date="2018" name="Mol. Plant Microbe Interact.">
        <title>Genome sequence resources for the wheat stripe rust pathogen (Puccinia striiformis f. sp. tritici) and the barley stripe rust pathogen (Puccinia striiformis f. sp. hordei).</title>
        <authorList>
            <person name="Xia C."/>
            <person name="Wang M."/>
            <person name="Yin C."/>
            <person name="Cornejo O.E."/>
            <person name="Hulbert S.H."/>
            <person name="Chen X."/>
        </authorList>
    </citation>
    <scope>NUCLEOTIDE SEQUENCE [LARGE SCALE GENOMIC DNA]</scope>
    <source>
        <strain evidence="3">93TX-2</strain>
    </source>
</reference>
<evidence type="ECO:0000259" key="1">
    <source>
        <dbReference type="Pfam" id="PF20515"/>
    </source>
</evidence>
<reference evidence="2 3" key="1">
    <citation type="submission" date="2017-12" db="EMBL/GenBank/DDBJ databases">
        <title>Gene loss provides genomic basis for host adaptation in cereal stripe rust fungi.</title>
        <authorList>
            <person name="Xia C."/>
        </authorList>
    </citation>
    <scope>NUCLEOTIDE SEQUENCE [LARGE SCALE GENOMIC DNA]</scope>
    <source>
        <strain evidence="2 3">93TX-2</strain>
    </source>
</reference>
<dbReference type="EMBL" id="PKSM01000109">
    <property type="protein sequence ID" value="POW11686.1"/>
    <property type="molecule type" value="Genomic_DNA"/>
</dbReference>
<accession>A0A2S4VQ68</accession>
<comment type="caution">
    <text evidence="2">The sequence shown here is derived from an EMBL/GenBank/DDBJ whole genome shotgun (WGS) entry which is preliminary data.</text>
</comment>
<keyword evidence="3" id="KW-1185">Reference proteome</keyword>
<dbReference type="InterPro" id="IPR046798">
    <property type="entry name" value="2OG-FeII_Oxy_6"/>
</dbReference>
<proteinExistence type="predicted"/>
<feature type="domain" description="Tet-like 2OG-Fe(II) oxygenase" evidence="1">
    <location>
        <begin position="7"/>
        <end position="205"/>
    </location>
</feature>
<dbReference type="Proteomes" id="UP000238274">
    <property type="component" value="Unassembled WGS sequence"/>
</dbReference>
<sequence length="272" mass="30498">MDALVKAKFQQLAHHLVAQSTFQNPNKSKGPAISGKMYSLGWCKGFESNTKLAITGIAEKVLHNQKGYEDLQKHVPEVNTFIGKQFKNLFKHLFDQVQVQYLGLEAPALSPNFEHDPNGFTSHLLLTMVNFANASHTNQDASPYSFVTWLPMNKKTGDLIEDDLDVSGGQFVFPRNGFGVDFTGFCGVVECAWRANHYHRLTLPSTTSRSSPHTRLGYSSQLPCRAQFASIRIKEGLYKKDPKEKHGTLCDMTSLIDKSFKYPKIDATIDTH</sequence>
<dbReference type="VEuPathDB" id="FungiDB:PSHT_08313"/>
<name>A0A2S4VQ68_9BASI</name>
<gene>
    <name evidence="2" type="ORF">PSHT_08313</name>
</gene>
<evidence type="ECO:0000313" key="3">
    <source>
        <dbReference type="Proteomes" id="UP000238274"/>
    </source>
</evidence>
<organism evidence="2 3">
    <name type="scientific">Puccinia striiformis</name>
    <dbReference type="NCBI Taxonomy" id="27350"/>
    <lineage>
        <taxon>Eukaryota</taxon>
        <taxon>Fungi</taxon>
        <taxon>Dikarya</taxon>
        <taxon>Basidiomycota</taxon>
        <taxon>Pucciniomycotina</taxon>
        <taxon>Pucciniomycetes</taxon>
        <taxon>Pucciniales</taxon>
        <taxon>Pucciniaceae</taxon>
        <taxon>Puccinia</taxon>
    </lineage>
</organism>
<dbReference type="AlphaFoldDB" id="A0A2S4VQ68"/>
<protein>
    <recommendedName>
        <fullName evidence="1">Tet-like 2OG-Fe(II) oxygenase domain-containing protein</fullName>
    </recommendedName>
</protein>
<evidence type="ECO:0000313" key="2">
    <source>
        <dbReference type="EMBL" id="POW11686.1"/>
    </source>
</evidence>
<reference evidence="3" key="2">
    <citation type="journal article" date="2018" name="BMC Genomics">
        <title>Genomic insights into host adaptation between the wheat stripe rust pathogen (Puccinia striiformis f. sp. tritici) and the barley stripe rust pathogen (Puccinia striiformis f. sp. hordei).</title>
        <authorList>
            <person name="Xia C."/>
            <person name="Wang M."/>
            <person name="Yin C."/>
            <person name="Cornejo O.E."/>
            <person name="Hulbert S.H."/>
            <person name="Chen X."/>
        </authorList>
    </citation>
    <scope>NUCLEOTIDE SEQUENCE [LARGE SCALE GENOMIC DNA]</scope>
    <source>
        <strain evidence="3">93TX-2</strain>
    </source>
</reference>
<dbReference type="Pfam" id="PF20515">
    <property type="entry name" value="2OG-FeII_Oxy_6"/>
    <property type="match status" value="1"/>
</dbReference>